<evidence type="ECO:0000256" key="11">
    <source>
        <dbReference type="ARBA" id="ARBA00048968"/>
    </source>
</evidence>
<keyword evidence="4" id="KW-0808">Transferase</keyword>
<proteinExistence type="inferred from homology"/>
<comment type="catalytic activity">
    <reaction evidence="1">
        <text>inosine + phosphate = alpha-D-ribose 1-phosphate + hypoxanthine</text>
        <dbReference type="Rhea" id="RHEA:27646"/>
        <dbReference type="ChEBI" id="CHEBI:17368"/>
        <dbReference type="ChEBI" id="CHEBI:17596"/>
        <dbReference type="ChEBI" id="CHEBI:43474"/>
        <dbReference type="ChEBI" id="CHEBI:57720"/>
        <dbReference type="EC" id="2.4.2.1"/>
    </reaction>
    <physiologicalReaction direction="left-to-right" evidence="1">
        <dbReference type="Rhea" id="RHEA:27647"/>
    </physiologicalReaction>
</comment>
<comment type="catalytic activity">
    <reaction evidence="11">
        <text>adenosine + phosphate = alpha-D-ribose 1-phosphate + adenine</text>
        <dbReference type="Rhea" id="RHEA:27642"/>
        <dbReference type="ChEBI" id="CHEBI:16335"/>
        <dbReference type="ChEBI" id="CHEBI:16708"/>
        <dbReference type="ChEBI" id="CHEBI:43474"/>
        <dbReference type="ChEBI" id="CHEBI:57720"/>
        <dbReference type="EC" id="2.4.2.1"/>
    </reaction>
    <physiologicalReaction direction="left-to-right" evidence="11">
        <dbReference type="Rhea" id="RHEA:27643"/>
    </physiologicalReaction>
</comment>
<evidence type="ECO:0000256" key="7">
    <source>
        <dbReference type="ARBA" id="ARBA00022833"/>
    </source>
</evidence>
<keyword evidence="9" id="KW-0186">Copper</keyword>
<dbReference type="NCBIfam" id="TIGR00726">
    <property type="entry name" value="peptidoglycan editing factor PgeF"/>
    <property type="match status" value="1"/>
</dbReference>
<dbReference type="SUPFAM" id="SSF64438">
    <property type="entry name" value="CNF1/YfiH-like putative cysteine hydrolases"/>
    <property type="match status" value="1"/>
</dbReference>
<gene>
    <name evidence="14" type="primary">pgeF</name>
    <name evidence="14" type="ORF">QP792_06000</name>
</gene>
<protein>
    <recommendedName>
        <fullName evidence="13">Purine nucleoside phosphorylase</fullName>
    </recommendedName>
</protein>
<comment type="caution">
    <text evidence="14">The sequence shown here is derived from an EMBL/GenBank/DDBJ whole genome shotgun (WGS) entry which is preliminary data.</text>
</comment>
<dbReference type="InterPro" id="IPR011324">
    <property type="entry name" value="Cytotoxic_necrot_fac-like_cat"/>
</dbReference>
<comment type="catalytic activity">
    <reaction evidence="12">
        <text>S-methyl-5'-thioadenosine + phosphate = 5-(methylsulfanyl)-alpha-D-ribose 1-phosphate + adenine</text>
        <dbReference type="Rhea" id="RHEA:11852"/>
        <dbReference type="ChEBI" id="CHEBI:16708"/>
        <dbReference type="ChEBI" id="CHEBI:17509"/>
        <dbReference type="ChEBI" id="CHEBI:43474"/>
        <dbReference type="ChEBI" id="CHEBI:58533"/>
        <dbReference type="EC" id="2.4.2.28"/>
    </reaction>
    <physiologicalReaction direction="left-to-right" evidence="12">
        <dbReference type="Rhea" id="RHEA:11853"/>
    </physiologicalReaction>
</comment>
<comment type="cofactor">
    <cofactor evidence="2">
        <name>Zn(2+)</name>
        <dbReference type="ChEBI" id="CHEBI:29105"/>
    </cofactor>
</comment>
<comment type="similarity">
    <text evidence="3 13">Belongs to the purine nucleoside phosphorylase YfiH/LACC1 family.</text>
</comment>
<dbReference type="Gene3D" id="3.60.140.10">
    <property type="entry name" value="CNF1/YfiH-like putative cysteine hydrolases"/>
    <property type="match status" value="1"/>
</dbReference>
<keyword evidence="7" id="KW-0862">Zinc</keyword>
<evidence type="ECO:0000256" key="6">
    <source>
        <dbReference type="ARBA" id="ARBA00022801"/>
    </source>
</evidence>
<dbReference type="GO" id="GO:0016491">
    <property type="term" value="F:oxidoreductase activity"/>
    <property type="evidence" value="ECO:0007669"/>
    <property type="project" value="UniProtKB-KW"/>
</dbReference>
<dbReference type="InterPro" id="IPR003730">
    <property type="entry name" value="Cu_polyphenol_OxRdtase"/>
</dbReference>
<dbReference type="GO" id="GO:0017061">
    <property type="term" value="F:S-methyl-5-thioadenosine phosphorylase activity"/>
    <property type="evidence" value="ECO:0007669"/>
    <property type="project" value="UniProtKB-EC"/>
</dbReference>
<dbReference type="GO" id="GO:0016787">
    <property type="term" value="F:hydrolase activity"/>
    <property type="evidence" value="ECO:0007669"/>
    <property type="project" value="UniProtKB-KW"/>
</dbReference>
<keyword evidence="6" id="KW-0378">Hydrolase</keyword>
<sequence length="257" mass="27175">MKTITETLNLAPQGKNFLTADWPAPANVKTLITTRNGGVSQGVYQSLNLGSHVGDDPDAVRRNREIVQEQVGLPVAYLNQIHSTIVVNAADALGNTPDADASVDNTGKAACAAMTADCLPVLFCDKAGTVVAAAHAGWRGLAGGVLQNTIAAMNVAPVEIMAYLGPAIGADAFEVGQDVFDAFCAPMPEAADAFEDIGGGKYLADIYALARLVLRREGVDMIYGGTHCTVLERDTFFSYRRDGQTGRMVSLIWLEQG</sequence>
<dbReference type="GO" id="GO:0005507">
    <property type="term" value="F:copper ion binding"/>
    <property type="evidence" value="ECO:0007669"/>
    <property type="project" value="TreeGrafter"/>
</dbReference>
<dbReference type="RefSeq" id="WP_285046089.1">
    <property type="nucleotide sequence ID" value="NZ_JASOLC010000024.1"/>
</dbReference>
<dbReference type="Proteomes" id="UP001240589">
    <property type="component" value="Unassembled WGS sequence"/>
</dbReference>
<keyword evidence="5" id="KW-0479">Metal-binding</keyword>
<evidence type="ECO:0000256" key="12">
    <source>
        <dbReference type="ARBA" id="ARBA00049893"/>
    </source>
</evidence>
<evidence type="ECO:0000256" key="1">
    <source>
        <dbReference type="ARBA" id="ARBA00000553"/>
    </source>
</evidence>
<comment type="catalytic activity">
    <reaction evidence="10">
        <text>adenosine + H2O + H(+) = inosine + NH4(+)</text>
        <dbReference type="Rhea" id="RHEA:24408"/>
        <dbReference type="ChEBI" id="CHEBI:15377"/>
        <dbReference type="ChEBI" id="CHEBI:15378"/>
        <dbReference type="ChEBI" id="CHEBI:16335"/>
        <dbReference type="ChEBI" id="CHEBI:17596"/>
        <dbReference type="ChEBI" id="CHEBI:28938"/>
        <dbReference type="EC" id="3.5.4.4"/>
    </reaction>
    <physiologicalReaction direction="left-to-right" evidence="10">
        <dbReference type="Rhea" id="RHEA:24409"/>
    </physiologicalReaction>
</comment>
<evidence type="ECO:0000256" key="4">
    <source>
        <dbReference type="ARBA" id="ARBA00022679"/>
    </source>
</evidence>
<organism evidence="14 15">
    <name type="scientific">Neisseria mucosa</name>
    <dbReference type="NCBI Taxonomy" id="488"/>
    <lineage>
        <taxon>Bacteria</taxon>
        <taxon>Pseudomonadati</taxon>
        <taxon>Pseudomonadota</taxon>
        <taxon>Betaproteobacteria</taxon>
        <taxon>Neisseriales</taxon>
        <taxon>Neisseriaceae</taxon>
        <taxon>Neisseria</taxon>
    </lineage>
</organism>
<evidence type="ECO:0000256" key="9">
    <source>
        <dbReference type="ARBA" id="ARBA00023008"/>
    </source>
</evidence>
<evidence type="ECO:0000313" key="14">
    <source>
        <dbReference type="EMBL" id="MDK8361757.1"/>
    </source>
</evidence>
<evidence type="ECO:0000313" key="15">
    <source>
        <dbReference type="Proteomes" id="UP001240589"/>
    </source>
</evidence>
<dbReference type="FunFam" id="3.60.140.10:FF:000001">
    <property type="entry name" value="Polyphenol oxidase"/>
    <property type="match status" value="1"/>
</dbReference>
<evidence type="ECO:0000256" key="10">
    <source>
        <dbReference type="ARBA" id="ARBA00047989"/>
    </source>
</evidence>
<accession>A0AAW6Z7U5</accession>
<evidence type="ECO:0000256" key="5">
    <source>
        <dbReference type="ARBA" id="ARBA00022723"/>
    </source>
</evidence>
<dbReference type="InterPro" id="IPR038371">
    <property type="entry name" value="Cu_polyphenol_OxRdtase_sf"/>
</dbReference>
<dbReference type="AlphaFoldDB" id="A0AAW6Z7U5"/>
<evidence type="ECO:0000256" key="8">
    <source>
        <dbReference type="ARBA" id="ARBA00023002"/>
    </source>
</evidence>
<dbReference type="CDD" id="cd16833">
    <property type="entry name" value="YfiH"/>
    <property type="match status" value="1"/>
</dbReference>
<name>A0AAW6Z7U5_NEIMU</name>
<dbReference type="Pfam" id="PF02578">
    <property type="entry name" value="Cu-oxidase_4"/>
    <property type="match status" value="1"/>
</dbReference>
<evidence type="ECO:0000256" key="3">
    <source>
        <dbReference type="ARBA" id="ARBA00007353"/>
    </source>
</evidence>
<evidence type="ECO:0000256" key="2">
    <source>
        <dbReference type="ARBA" id="ARBA00001947"/>
    </source>
</evidence>
<reference evidence="14" key="1">
    <citation type="submission" date="2023-05" db="EMBL/GenBank/DDBJ databases">
        <title>Genomic Catalog of Human Bladder Bacteria.</title>
        <authorList>
            <person name="Du J."/>
        </authorList>
    </citation>
    <scope>NUCLEOTIDE SEQUENCE</scope>
    <source>
        <strain evidence="14">UMB7974B</strain>
    </source>
</reference>
<dbReference type="PANTHER" id="PTHR30616:SF2">
    <property type="entry name" value="PURINE NUCLEOSIDE PHOSPHORYLASE LACC1"/>
    <property type="match status" value="1"/>
</dbReference>
<keyword evidence="8" id="KW-0560">Oxidoreductase</keyword>
<dbReference type="PANTHER" id="PTHR30616">
    <property type="entry name" value="UNCHARACTERIZED PROTEIN YFIH"/>
    <property type="match status" value="1"/>
</dbReference>
<dbReference type="EMBL" id="JASPBL010000024">
    <property type="protein sequence ID" value="MDK8361757.1"/>
    <property type="molecule type" value="Genomic_DNA"/>
</dbReference>
<evidence type="ECO:0000256" key="13">
    <source>
        <dbReference type="RuleBase" id="RU361274"/>
    </source>
</evidence>